<comment type="caution">
    <text evidence="3">The sequence shown here is derived from an EMBL/GenBank/DDBJ whole genome shotgun (WGS) entry which is preliminary data.</text>
</comment>
<dbReference type="InterPro" id="IPR052908">
    <property type="entry name" value="AP-4-A_phosphorylase"/>
</dbReference>
<dbReference type="PRINTS" id="PR00332">
    <property type="entry name" value="HISTRIAD"/>
</dbReference>
<feature type="short sequence motif" description="Histidine triad motif" evidence="1">
    <location>
        <begin position="104"/>
        <end position="108"/>
    </location>
</feature>
<proteinExistence type="predicted"/>
<evidence type="ECO:0000259" key="2">
    <source>
        <dbReference type="PROSITE" id="PS51084"/>
    </source>
</evidence>
<dbReference type="Gene3D" id="3.30.428.10">
    <property type="entry name" value="HIT-like"/>
    <property type="match status" value="1"/>
</dbReference>
<dbReference type="Proteomes" id="UP000612352">
    <property type="component" value="Unassembled WGS sequence"/>
</dbReference>
<dbReference type="Pfam" id="PF01230">
    <property type="entry name" value="HIT"/>
    <property type="match status" value="1"/>
</dbReference>
<dbReference type="InterPro" id="IPR011146">
    <property type="entry name" value="HIT-like"/>
</dbReference>
<dbReference type="PROSITE" id="PS51084">
    <property type="entry name" value="HIT_2"/>
    <property type="match status" value="1"/>
</dbReference>
<feature type="domain" description="HIT" evidence="2">
    <location>
        <begin position="11"/>
        <end position="119"/>
    </location>
</feature>
<name>A0ABS1BEL8_9MICO</name>
<dbReference type="PANTHER" id="PTHR42997:SF1">
    <property type="entry name" value="AP-4-A PHOSPHORYLASE"/>
    <property type="match status" value="1"/>
</dbReference>
<evidence type="ECO:0000313" key="4">
    <source>
        <dbReference type="Proteomes" id="UP000612352"/>
    </source>
</evidence>
<dbReference type="SUPFAM" id="SSF54197">
    <property type="entry name" value="HIT-like"/>
    <property type="match status" value="1"/>
</dbReference>
<protein>
    <submittedName>
        <fullName evidence="3">HIT family protein</fullName>
    </submittedName>
</protein>
<accession>A0ABS1BEL8</accession>
<dbReference type="InterPro" id="IPR001310">
    <property type="entry name" value="Histidine_triad_HIT"/>
</dbReference>
<dbReference type="PANTHER" id="PTHR42997">
    <property type="entry name" value="HIT FAMILY HYDROLASE"/>
    <property type="match status" value="1"/>
</dbReference>
<organism evidence="3 4">
    <name type="scientific">Brachybacterium halotolerans</name>
    <dbReference type="NCBI Taxonomy" id="2795215"/>
    <lineage>
        <taxon>Bacteria</taxon>
        <taxon>Bacillati</taxon>
        <taxon>Actinomycetota</taxon>
        <taxon>Actinomycetes</taxon>
        <taxon>Micrococcales</taxon>
        <taxon>Dermabacteraceae</taxon>
        <taxon>Brachybacterium</taxon>
    </lineage>
</organism>
<dbReference type="RefSeq" id="WP_200503928.1">
    <property type="nucleotide sequence ID" value="NZ_JAEDAJ010000019.1"/>
</dbReference>
<keyword evidence="4" id="KW-1185">Reference proteome</keyword>
<evidence type="ECO:0000256" key="1">
    <source>
        <dbReference type="PROSITE-ProRule" id="PRU00464"/>
    </source>
</evidence>
<sequence length="135" mass="14601">MSDPSPAPDEHSPTSVFLEVPAEEQVAQNSLVFALRDTHPVSPGHTLIIPFRPIVTWFDAAAREWAAAWDLVDRCKDELDSALAPDGYNVGFNAGRAAGQTVPHAHLHLIPRFAGDVQNPAGGVRHAVIGRGFYE</sequence>
<reference evidence="3 4" key="1">
    <citation type="submission" date="2020-12" db="EMBL/GenBank/DDBJ databases">
        <title>Brachybacterium sp. MASK1Z-5, whole genome shotgun sequence.</title>
        <authorList>
            <person name="Tuo L."/>
        </authorList>
    </citation>
    <scope>NUCLEOTIDE SEQUENCE [LARGE SCALE GENOMIC DNA]</scope>
    <source>
        <strain evidence="3 4">MASK1Z-5</strain>
    </source>
</reference>
<evidence type="ECO:0000313" key="3">
    <source>
        <dbReference type="EMBL" id="MBK0333063.1"/>
    </source>
</evidence>
<dbReference type="EMBL" id="JAEDAJ010000019">
    <property type="protein sequence ID" value="MBK0333063.1"/>
    <property type="molecule type" value="Genomic_DNA"/>
</dbReference>
<dbReference type="InterPro" id="IPR036265">
    <property type="entry name" value="HIT-like_sf"/>
</dbReference>
<gene>
    <name evidence="3" type="ORF">I8D64_16800</name>
</gene>